<dbReference type="AlphaFoldDB" id="K0SLX7"/>
<comment type="caution">
    <text evidence="1">The sequence shown here is derived from an EMBL/GenBank/DDBJ whole genome shotgun (WGS) entry which is preliminary data.</text>
</comment>
<evidence type="ECO:0000313" key="1">
    <source>
        <dbReference type="EMBL" id="EJK65979.1"/>
    </source>
</evidence>
<protein>
    <submittedName>
        <fullName evidence="1">Uncharacterized protein</fullName>
    </submittedName>
</protein>
<organism evidence="1 2">
    <name type="scientific">Thalassiosira oceanica</name>
    <name type="common">Marine diatom</name>
    <dbReference type="NCBI Taxonomy" id="159749"/>
    <lineage>
        <taxon>Eukaryota</taxon>
        <taxon>Sar</taxon>
        <taxon>Stramenopiles</taxon>
        <taxon>Ochrophyta</taxon>
        <taxon>Bacillariophyta</taxon>
        <taxon>Coscinodiscophyceae</taxon>
        <taxon>Thalassiosirophycidae</taxon>
        <taxon>Thalassiosirales</taxon>
        <taxon>Thalassiosiraceae</taxon>
        <taxon>Thalassiosira</taxon>
    </lineage>
</organism>
<proteinExistence type="predicted"/>
<accession>K0SLX7</accession>
<name>K0SLX7_THAOC</name>
<dbReference type="Proteomes" id="UP000266841">
    <property type="component" value="Unassembled WGS sequence"/>
</dbReference>
<evidence type="ECO:0000313" key="2">
    <source>
        <dbReference type="Proteomes" id="UP000266841"/>
    </source>
</evidence>
<reference evidence="1 2" key="1">
    <citation type="journal article" date="2012" name="Genome Biol.">
        <title>Genome and low-iron response of an oceanic diatom adapted to chronic iron limitation.</title>
        <authorList>
            <person name="Lommer M."/>
            <person name="Specht M."/>
            <person name="Roy A.S."/>
            <person name="Kraemer L."/>
            <person name="Andreson R."/>
            <person name="Gutowska M.A."/>
            <person name="Wolf J."/>
            <person name="Bergner S.V."/>
            <person name="Schilhabel M.B."/>
            <person name="Klostermeier U.C."/>
            <person name="Beiko R.G."/>
            <person name="Rosenstiel P."/>
            <person name="Hippler M."/>
            <person name="Laroche J."/>
        </authorList>
    </citation>
    <scope>NUCLEOTIDE SEQUENCE [LARGE SCALE GENOMIC DNA]</scope>
    <source>
        <strain evidence="1 2">CCMP1005</strain>
    </source>
</reference>
<dbReference type="EMBL" id="AGNL01015346">
    <property type="protein sequence ID" value="EJK65979.1"/>
    <property type="molecule type" value="Genomic_DNA"/>
</dbReference>
<gene>
    <name evidence="1" type="ORF">THAOC_13118</name>
</gene>
<keyword evidence="2" id="KW-1185">Reference proteome</keyword>
<sequence>MMICRRVGIVLDCEALAGETLQFSWQTFVIIQRKPQASLPFALPRLVVEECFWTEASRSSSASCPCPVVSKRADSTIRRQANSSSATLAGAQDKMHLSVGISVDDADDEVMMLAPIPMRKIKNEKPPLDHRLLACLLLFVIFDDVGWMKERLLTIFF</sequence>